<name>A0AC60PYT1_IXOPE</name>
<protein>
    <submittedName>
        <fullName evidence="1">Uncharacterized protein</fullName>
    </submittedName>
</protein>
<keyword evidence="2" id="KW-1185">Reference proteome</keyword>
<dbReference type="Proteomes" id="UP000805193">
    <property type="component" value="Unassembled WGS sequence"/>
</dbReference>
<sequence length="553" mass="60139">MQISYDDDPKCITGVVQASMRNKSYVVEVDDRLQLTPAEFFSRAKRYAVGFKACGVKPGDRIGVHLDNSVDNLAAIFGLVFAGVTLILAESSLTERDLQYHIAAGDASRILTDPKNEPKAIRVKKLLDLKDVFVMGATADGINASEFESVDEKSFEELPVPDPKATVVALAFAVDTTGPPKAVEITHYSFVANFYTSRTSISDDEEDVILASHPIAHMAGFLFTLVAALIGKTCVLSSPSLPFDKLVRVIDEYKVALLPSSPAMLQYIANEMKRTGIQLNSVRKINVGGGVPTEALVATLKAVFKELRCISSVYAPAEACGIVCLAKDVSAGPVSMGCPNAMVELKIIDVATGEKLGPNEAGELCYRIPSVMKGYYKDPEKTAQVMDAEGWCRSGDMARYDADGRVHFIERLHEVISCMGERILPAELEELLLKQHDGIAEVAVAGLPHRKYGEAATAFVVLKQSHKPPGKICEEDIERTISEAESVNSRSQCEDLHGLLPTVQLVQQHTGAARRMKSQANVVQPHRHDQANATRPSVQRGAVRCAPDECDMR</sequence>
<gene>
    <name evidence="1" type="ORF">HPB47_026490</name>
</gene>
<evidence type="ECO:0000313" key="2">
    <source>
        <dbReference type="Proteomes" id="UP000805193"/>
    </source>
</evidence>
<evidence type="ECO:0000313" key="1">
    <source>
        <dbReference type="EMBL" id="KAG0426400.1"/>
    </source>
</evidence>
<proteinExistence type="predicted"/>
<dbReference type="EMBL" id="JABSTQ010009722">
    <property type="protein sequence ID" value="KAG0426400.1"/>
    <property type="molecule type" value="Genomic_DNA"/>
</dbReference>
<organism evidence="1 2">
    <name type="scientific">Ixodes persulcatus</name>
    <name type="common">Taiga tick</name>
    <dbReference type="NCBI Taxonomy" id="34615"/>
    <lineage>
        <taxon>Eukaryota</taxon>
        <taxon>Metazoa</taxon>
        <taxon>Ecdysozoa</taxon>
        <taxon>Arthropoda</taxon>
        <taxon>Chelicerata</taxon>
        <taxon>Arachnida</taxon>
        <taxon>Acari</taxon>
        <taxon>Parasitiformes</taxon>
        <taxon>Ixodida</taxon>
        <taxon>Ixodoidea</taxon>
        <taxon>Ixodidae</taxon>
        <taxon>Ixodinae</taxon>
        <taxon>Ixodes</taxon>
    </lineage>
</organism>
<comment type="caution">
    <text evidence="1">The sequence shown here is derived from an EMBL/GenBank/DDBJ whole genome shotgun (WGS) entry which is preliminary data.</text>
</comment>
<accession>A0AC60PYT1</accession>
<reference evidence="1 2" key="1">
    <citation type="journal article" date="2020" name="Cell">
        <title>Large-Scale Comparative Analyses of Tick Genomes Elucidate Their Genetic Diversity and Vector Capacities.</title>
        <authorList>
            <consortium name="Tick Genome and Microbiome Consortium (TIGMIC)"/>
            <person name="Jia N."/>
            <person name="Wang J."/>
            <person name="Shi W."/>
            <person name="Du L."/>
            <person name="Sun Y."/>
            <person name="Zhan W."/>
            <person name="Jiang J.F."/>
            <person name="Wang Q."/>
            <person name="Zhang B."/>
            <person name="Ji P."/>
            <person name="Bell-Sakyi L."/>
            <person name="Cui X.M."/>
            <person name="Yuan T.T."/>
            <person name="Jiang B.G."/>
            <person name="Yang W.F."/>
            <person name="Lam T.T."/>
            <person name="Chang Q.C."/>
            <person name="Ding S.J."/>
            <person name="Wang X.J."/>
            <person name="Zhu J.G."/>
            <person name="Ruan X.D."/>
            <person name="Zhao L."/>
            <person name="Wei J.T."/>
            <person name="Ye R.Z."/>
            <person name="Que T.C."/>
            <person name="Du C.H."/>
            <person name="Zhou Y.H."/>
            <person name="Cheng J.X."/>
            <person name="Dai P.F."/>
            <person name="Guo W.B."/>
            <person name="Han X.H."/>
            <person name="Huang E.J."/>
            <person name="Li L.F."/>
            <person name="Wei W."/>
            <person name="Gao Y.C."/>
            <person name="Liu J.Z."/>
            <person name="Shao H.Z."/>
            <person name="Wang X."/>
            <person name="Wang C.C."/>
            <person name="Yang T.C."/>
            <person name="Huo Q.B."/>
            <person name="Li W."/>
            <person name="Chen H.Y."/>
            <person name="Chen S.E."/>
            <person name="Zhou L.G."/>
            <person name="Ni X.B."/>
            <person name="Tian J.H."/>
            <person name="Sheng Y."/>
            <person name="Liu T."/>
            <person name="Pan Y.S."/>
            <person name="Xia L.Y."/>
            <person name="Li J."/>
            <person name="Zhao F."/>
            <person name="Cao W.C."/>
        </authorList>
    </citation>
    <scope>NUCLEOTIDE SEQUENCE [LARGE SCALE GENOMIC DNA]</scope>
    <source>
        <strain evidence="1">Iper-2018</strain>
    </source>
</reference>